<dbReference type="AlphaFoldDB" id="A0AA38SC80"/>
<dbReference type="PANTHER" id="PTHR13384:SF16">
    <property type="entry name" value="GROWTH REGULATION PROTEIN"/>
    <property type="match status" value="1"/>
</dbReference>
<accession>A0AA38SC80</accession>
<keyword evidence="3" id="KW-1185">Reference proteome</keyword>
<dbReference type="GO" id="GO:0003723">
    <property type="term" value="F:RNA binding"/>
    <property type="evidence" value="ECO:0007669"/>
    <property type="project" value="TreeGrafter"/>
</dbReference>
<feature type="compositionally biased region" description="Low complexity" evidence="1">
    <location>
        <begin position="64"/>
        <end position="74"/>
    </location>
</feature>
<reference evidence="2" key="1">
    <citation type="submission" date="2022-07" db="EMBL/GenBank/DDBJ databases">
        <title>Fungi with potential for degradation of polypropylene.</title>
        <authorList>
            <person name="Gostincar C."/>
        </authorList>
    </citation>
    <scope>NUCLEOTIDE SEQUENCE</scope>
    <source>
        <strain evidence="2">EXF-13287</strain>
    </source>
</reference>
<organism evidence="2 3">
    <name type="scientific">Coniochaeta hoffmannii</name>
    <dbReference type="NCBI Taxonomy" id="91930"/>
    <lineage>
        <taxon>Eukaryota</taxon>
        <taxon>Fungi</taxon>
        <taxon>Dikarya</taxon>
        <taxon>Ascomycota</taxon>
        <taxon>Pezizomycotina</taxon>
        <taxon>Sordariomycetes</taxon>
        <taxon>Sordariomycetidae</taxon>
        <taxon>Coniochaetales</taxon>
        <taxon>Coniochaetaceae</taxon>
        <taxon>Coniochaeta</taxon>
    </lineage>
</organism>
<evidence type="ECO:0000313" key="3">
    <source>
        <dbReference type="Proteomes" id="UP001174691"/>
    </source>
</evidence>
<sequence>MEFKEGADDQLRGILDIVLANQRLETSLALDIRATTTAALSEPRRKRVGDRHHIAKLFPPQDPSSNGRSESSPSSRRHIFPKRRSVEDEAGLPADLTEKELVRFTDEVDQAAALRSGEDDEPASDLQRRQQAPPPQYPASEASASSSAFRPPPPFSSLFTDTSPSPDQSAAASAVLEPCEPYKASVADADTLAVFGESSSAAPAYVPSDQQVVPGSSSAARYLQDETKRALPQDTKAGSSRKEDEAEPPPAYSEGSSPLQSFTYLMAAAGGAASIITQVQQGGPPGGINTIGDVGADETITMDLRGTRFTLSRDELLTLPEFVLLSLFPNGLFPEGHMGGFADGDAVQVDYDPASLQYMLDFFRNVAQTIPATDSASASQDGGEGGSVHPLDPAAGRAADDSSKRAGIIVLREDLDFYAIPPQKDIGAAEMMEVKRAAARALLRQDGIFSGLKKSDEPGTTEAHLIEMLTAGGFNHDDRWGHRAGEPNKAVICSLALARLRSDIRGNEMGSNAVGMAQKLLLFWRKPARRCWWEGVELEGVEGLAEGTKLKVWIRRVWTLEMSVIGLR</sequence>
<protein>
    <submittedName>
        <fullName evidence="2">Growth regulation protein</fullName>
    </submittedName>
</protein>
<dbReference type="InterPro" id="IPR011333">
    <property type="entry name" value="SKP1/BTB/POZ_sf"/>
</dbReference>
<feature type="compositionally biased region" description="Basic residues" evidence="1">
    <location>
        <begin position="44"/>
        <end position="55"/>
    </location>
</feature>
<feature type="region of interest" description="Disordered" evidence="1">
    <location>
        <begin position="114"/>
        <end position="175"/>
    </location>
</feature>
<feature type="compositionally biased region" description="Low complexity" evidence="1">
    <location>
        <begin position="163"/>
        <end position="174"/>
    </location>
</feature>
<dbReference type="PANTHER" id="PTHR13384">
    <property type="entry name" value="G PATCH DOMAIN-CONTAINING PROTEIN 1"/>
    <property type="match status" value="1"/>
</dbReference>
<feature type="region of interest" description="Disordered" evidence="1">
    <location>
        <begin position="374"/>
        <end position="400"/>
    </location>
</feature>
<evidence type="ECO:0000256" key="1">
    <source>
        <dbReference type="SAM" id="MobiDB-lite"/>
    </source>
</evidence>
<proteinExistence type="predicted"/>
<dbReference type="SUPFAM" id="SSF54695">
    <property type="entry name" value="POZ domain"/>
    <property type="match status" value="1"/>
</dbReference>
<gene>
    <name evidence="2" type="ORF">NKR19_g4022</name>
</gene>
<dbReference type="Proteomes" id="UP001174691">
    <property type="component" value="Unassembled WGS sequence"/>
</dbReference>
<feature type="compositionally biased region" description="Low complexity" evidence="1">
    <location>
        <begin position="138"/>
        <end position="149"/>
    </location>
</feature>
<feature type="compositionally biased region" description="Polar residues" evidence="1">
    <location>
        <begin position="208"/>
        <end position="219"/>
    </location>
</feature>
<feature type="region of interest" description="Disordered" evidence="1">
    <location>
        <begin position="206"/>
        <end position="257"/>
    </location>
</feature>
<dbReference type="EMBL" id="JANBVN010000048">
    <property type="protein sequence ID" value="KAJ9156946.1"/>
    <property type="molecule type" value="Genomic_DNA"/>
</dbReference>
<comment type="caution">
    <text evidence="2">The sequence shown here is derived from an EMBL/GenBank/DDBJ whole genome shotgun (WGS) entry which is preliminary data.</text>
</comment>
<name>A0AA38SC80_9PEZI</name>
<feature type="region of interest" description="Disordered" evidence="1">
    <location>
        <begin position="41"/>
        <end position="98"/>
    </location>
</feature>
<evidence type="ECO:0000313" key="2">
    <source>
        <dbReference type="EMBL" id="KAJ9156946.1"/>
    </source>
</evidence>
<dbReference type="GO" id="GO:0005634">
    <property type="term" value="C:nucleus"/>
    <property type="evidence" value="ECO:0007669"/>
    <property type="project" value="TreeGrafter"/>
</dbReference>